<dbReference type="InterPro" id="IPR014167">
    <property type="entry name" value="Tol-Pal_TolB"/>
</dbReference>
<dbReference type="EMBL" id="CP000698">
    <property type="protein sequence ID" value="ABQ24419.1"/>
    <property type="molecule type" value="Genomic_DNA"/>
</dbReference>
<dbReference type="RefSeq" id="WP_011937148.1">
    <property type="nucleotide sequence ID" value="NC_009483.1"/>
</dbReference>
<dbReference type="Gene3D" id="2.120.10.30">
    <property type="entry name" value="TolB, C-terminal domain"/>
    <property type="match status" value="2"/>
</dbReference>
<keyword evidence="3 6" id="KW-0732">Signal</keyword>
<dbReference type="STRING" id="351605.Gura_0203"/>
<proteinExistence type="inferred from homology"/>
<evidence type="ECO:0000259" key="7">
    <source>
        <dbReference type="Pfam" id="PF04052"/>
    </source>
</evidence>
<dbReference type="AlphaFoldDB" id="A5GDC0"/>
<evidence type="ECO:0000256" key="6">
    <source>
        <dbReference type="SAM" id="SignalP"/>
    </source>
</evidence>
<keyword evidence="4" id="KW-0574">Periplasm</keyword>
<evidence type="ECO:0000313" key="9">
    <source>
        <dbReference type="Proteomes" id="UP000006695"/>
    </source>
</evidence>
<dbReference type="NCBIfam" id="TIGR02800">
    <property type="entry name" value="propeller_TolB"/>
    <property type="match status" value="1"/>
</dbReference>
<dbReference type="Proteomes" id="UP000006695">
    <property type="component" value="Chromosome"/>
</dbReference>
<dbReference type="SUPFAM" id="SSF52964">
    <property type="entry name" value="TolB, N-terminal domain"/>
    <property type="match status" value="1"/>
</dbReference>
<feature type="signal peptide" evidence="6">
    <location>
        <begin position="1"/>
        <end position="19"/>
    </location>
</feature>
<dbReference type="HAMAP" id="MF_00671">
    <property type="entry name" value="TolB"/>
    <property type="match status" value="1"/>
</dbReference>
<dbReference type="InterPro" id="IPR011659">
    <property type="entry name" value="WD40"/>
</dbReference>
<accession>A5GDC0</accession>
<feature type="chain" id="PRO_5039930220" evidence="6">
    <location>
        <begin position="20"/>
        <end position="427"/>
    </location>
</feature>
<evidence type="ECO:0000256" key="5">
    <source>
        <dbReference type="SAM" id="MobiDB-lite"/>
    </source>
</evidence>
<evidence type="ECO:0000256" key="3">
    <source>
        <dbReference type="ARBA" id="ARBA00022729"/>
    </source>
</evidence>
<dbReference type="GO" id="GO:0042597">
    <property type="term" value="C:periplasmic space"/>
    <property type="evidence" value="ECO:0007669"/>
    <property type="project" value="UniProtKB-SubCell"/>
</dbReference>
<dbReference type="Pfam" id="PF04052">
    <property type="entry name" value="TolB_N"/>
    <property type="match status" value="1"/>
</dbReference>
<dbReference type="KEGG" id="gur:Gura_0203"/>
<protein>
    <submittedName>
        <fullName evidence="8">WD40 domain protein beta Propeller</fullName>
    </submittedName>
</protein>
<feature type="region of interest" description="Disordered" evidence="5">
    <location>
        <begin position="403"/>
        <end position="427"/>
    </location>
</feature>
<feature type="domain" description="TolB N-terminal" evidence="7">
    <location>
        <begin position="23"/>
        <end position="129"/>
    </location>
</feature>
<evidence type="ECO:0000256" key="1">
    <source>
        <dbReference type="ARBA" id="ARBA00004418"/>
    </source>
</evidence>
<dbReference type="OrthoDB" id="9815657at2"/>
<organism evidence="8 9">
    <name type="scientific">Geotalea uraniireducens (strain Rf4)</name>
    <name type="common">Geobacter uraniireducens</name>
    <dbReference type="NCBI Taxonomy" id="351605"/>
    <lineage>
        <taxon>Bacteria</taxon>
        <taxon>Pseudomonadati</taxon>
        <taxon>Thermodesulfobacteriota</taxon>
        <taxon>Desulfuromonadia</taxon>
        <taxon>Geobacterales</taxon>
        <taxon>Geobacteraceae</taxon>
        <taxon>Geotalea</taxon>
    </lineage>
</organism>
<dbReference type="GO" id="GO:0017038">
    <property type="term" value="P:protein import"/>
    <property type="evidence" value="ECO:0007669"/>
    <property type="project" value="InterPro"/>
</dbReference>
<dbReference type="InterPro" id="IPR011042">
    <property type="entry name" value="6-blade_b-propeller_TolB-like"/>
</dbReference>
<comment type="similarity">
    <text evidence="2">Belongs to the TolB family.</text>
</comment>
<gene>
    <name evidence="8" type="ordered locus">Gura_0203</name>
</gene>
<keyword evidence="9" id="KW-1185">Reference proteome</keyword>
<dbReference type="SUPFAM" id="SSF69304">
    <property type="entry name" value="Tricorn protease N-terminal domain"/>
    <property type="match status" value="1"/>
</dbReference>
<dbReference type="PANTHER" id="PTHR36842:SF1">
    <property type="entry name" value="PROTEIN TOLB"/>
    <property type="match status" value="1"/>
</dbReference>
<dbReference type="PANTHER" id="PTHR36842">
    <property type="entry name" value="PROTEIN TOLB HOMOLOG"/>
    <property type="match status" value="1"/>
</dbReference>
<name>A5GDC0_GEOUR</name>
<comment type="subcellular location">
    <subcellularLocation>
        <location evidence="1">Periplasm</location>
    </subcellularLocation>
</comment>
<dbReference type="InterPro" id="IPR007195">
    <property type="entry name" value="TolB_N"/>
</dbReference>
<dbReference type="Pfam" id="PF07676">
    <property type="entry name" value="PD40"/>
    <property type="match status" value="5"/>
</dbReference>
<evidence type="ECO:0000313" key="8">
    <source>
        <dbReference type="EMBL" id="ABQ24419.1"/>
    </source>
</evidence>
<dbReference type="Gene3D" id="3.40.50.10070">
    <property type="entry name" value="TolB, N-terminal domain"/>
    <property type="match status" value="1"/>
</dbReference>
<reference evidence="8 9" key="1">
    <citation type="submission" date="2007-05" db="EMBL/GenBank/DDBJ databases">
        <title>Complete sequence of Geobacter uraniireducens Rf4.</title>
        <authorList>
            <consortium name="US DOE Joint Genome Institute"/>
            <person name="Copeland A."/>
            <person name="Lucas S."/>
            <person name="Lapidus A."/>
            <person name="Barry K."/>
            <person name="Detter J.C."/>
            <person name="Glavina del Rio T."/>
            <person name="Hammon N."/>
            <person name="Israni S."/>
            <person name="Dalin E."/>
            <person name="Tice H."/>
            <person name="Pitluck S."/>
            <person name="Chertkov O."/>
            <person name="Brettin T."/>
            <person name="Bruce D."/>
            <person name="Han C."/>
            <person name="Schmutz J."/>
            <person name="Larimer F."/>
            <person name="Land M."/>
            <person name="Hauser L."/>
            <person name="Kyrpides N."/>
            <person name="Mikhailova N."/>
            <person name="Shelobolina E."/>
            <person name="Aklujkar M."/>
            <person name="Lovley D."/>
            <person name="Richardson P."/>
        </authorList>
    </citation>
    <scope>NUCLEOTIDE SEQUENCE [LARGE SCALE GENOMIC DNA]</scope>
    <source>
        <strain evidence="8 9">Rf4</strain>
    </source>
</reference>
<evidence type="ECO:0000256" key="2">
    <source>
        <dbReference type="ARBA" id="ARBA00009820"/>
    </source>
</evidence>
<dbReference type="HOGENOM" id="CLU_047123_2_0_7"/>
<evidence type="ECO:0000256" key="4">
    <source>
        <dbReference type="ARBA" id="ARBA00022764"/>
    </source>
</evidence>
<sequence length="427" mass="46409">MRKFLVVLLLLCVPSFLQAQQGYLEVTAPGNRQMQLAVAQPVSLFGGPSADIAKGISEVFSFDLTLAGPFAVMPTPPAESKSGIRPGEFDFAPWQAAGANLLVKSGYTVSADSLTIEFRLYDVARGKELAAKRYSGKRADLRKIVHTFGDEIMLAVTGERGPFTGKTAFVSTATGNKEICLMDYDGYNVQRLTKNGSINLNPDFSPNGKELIYTSYKRRNPDLYRRELFSGTEARLSARPGINVTGAWSPDGSKIALAMSKDGNSEIYTISKDGKQLAKLTNNSAIEVSPAWSPDGSRIAFVSDRLGKPQVFIMNADGSNVSRLTTSGTYNVSPRWSPKGDRIAYCRQHGGGFQIYVINADGSSDVQLTSEGSNEHPRWSPDGRFITFSSTRGGKEAIYVMRSDGSGQTRVSRGKGADSHPAWSPRW</sequence>